<dbReference type="EMBL" id="CP048685">
    <property type="protein sequence ID" value="QPJ61312.1"/>
    <property type="molecule type" value="Genomic_DNA"/>
</dbReference>
<dbReference type="Pfam" id="PF04717">
    <property type="entry name" value="Phage_base_V"/>
    <property type="match status" value="1"/>
</dbReference>
<dbReference type="KEGG" id="nli:G3M70_05165"/>
<reference evidence="2 3" key="1">
    <citation type="submission" date="2020-02" db="EMBL/GenBank/DDBJ databases">
        <title>Genomic and physiological characterization of two novel Nitrospinaceae genera.</title>
        <authorList>
            <person name="Mueller A.J."/>
            <person name="Jung M.-Y."/>
            <person name="Strachan C.R."/>
            <person name="Herbold C.W."/>
            <person name="Kirkegaard R.H."/>
            <person name="Daims H."/>
        </authorList>
    </citation>
    <scope>NUCLEOTIDE SEQUENCE [LARGE SCALE GENOMIC DNA]</scope>
    <source>
        <strain evidence="2">EB</strain>
    </source>
</reference>
<gene>
    <name evidence="2" type="ORF">G3M70_05165</name>
</gene>
<protein>
    <recommendedName>
        <fullName evidence="1">Gp5/Type VI secretion system Vgr protein OB-fold domain-containing protein</fullName>
    </recommendedName>
</protein>
<dbReference type="AlphaFoldDB" id="A0A7T0BVP4"/>
<sequence length="219" mass="22549">MSNQLFDAVTRIARHEVKAVPTISVGQVTEVFNMVAGGGDHSVTVELRDRGLILPNVPIAVGALGLAATPDVGDLVVVVFAEGDLHGPVVVGRLYHSDLAPPKHEAGQIVVELPPGDSNPALKMLLDSGVPAMNLQVGPDTTVEINDGLVELKSKGAKVAVDATGSEEITVDVGQASLTLSANGEMAIKASNKLVIEATELELKGSATVKISGAKVDIN</sequence>
<accession>A0A7T0BVP4</accession>
<evidence type="ECO:0000313" key="3">
    <source>
        <dbReference type="Proteomes" id="UP000594688"/>
    </source>
</evidence>
<dbReference type="Proteomes" id="UP000594688">
    <property type="component" value="Chromosome"/>
</dbReference>
<feature type="domain" description="Gp5/Type VI secretion system Vgr protein OB-fold" evidence="1">
    <location>
        <begin position="57"/>
        <end position="95"/>
    </location>
</feature>
<dbReference type="SUPFAM" id="SSF69255">
    <property type="entry name" value="gp5 N-terminal domain-like"/>
    <property type="match status" value="1"/>
</dbReference>
<evidence type="ECO:0000313" key="2">
    <source>
        <dbReference type="EMBL" id="QPJ61312.1"/>
    </source>
</evidence>
<dbReference type="InterPro" id="IPR037026">
    <property type="entry name" value="Vgr_OB-fold_dom_sf"/>
</dbReference>
<dbReference type="InterPro" id="IPR006531">
    <property type="entry name" value="Gp5/Vgr_OB"/>
</dbReference>
<name>A0A7T0BVP4_9BACT</name>
<organism evidence="2 3">
    <name type="scientific">Candidatus Nitronauta litoralis</name>
    <dbReference type="NCBI Taxonomy" id="2705533"/>
    <lineage>
        <taxon>Bacteria</taxon>
        <taxon>Pseudomonadati</taxon>
        <taxon>Nitrospinota/Tectimicrobiota group</taxon>
        <taxon>Nitrospinota</taxon>
        <taxon>Nitrospinia</taxon>
        <taxon>Nitrospinales</taxon>
        <taxon>Nitrospinaceae</taxon>
        <taxon>Candidatus Nitronauta</taxon>
    </lineage>
</organism>
<evidence type="ECO:0000259" key="1">
    <source>
        <dbReference type="Pfam" id="PF04717"/>
    </source>
</evidence>
<proteinExistence type="predicted"/>
<dbReference type="Gene3D" id="2.40.50.230">
    <property type="entry name" value="Gp5 N-terminal domain"/>
    <property type="match status" value="1"/>
</dbReference>